<dbReference type="InterPro" id="IPR050328">
    <property type="entry name" value="Dev_Immune_Receptor"/>
</dbReference>
<feature type="compositionally biased region" description="Low complexity" evidence="2">
    <location>
        <begin position="342"/>
        <end position="352"/>
    </location>
</feature>
<evidence type="ECO:0000256" key="1">
    <source>
        <dbReference type="ARBA" id="ARBA00022729"/>
    </source>
</evidence>
<evidence type="ECO:0000256" key="2">
    <source>
        <dbReference type="SAM" id="MobiDB-lite"/>
    </source>
</evidence>
<feature type="compositionally biased region" description="Polar residues" evidence="2">
    <location>
        <begin position="10"/>
        <end position="20"/>
    </location>
</feature>
<dbReference type="Gene3D" id="3.80.10.10">
    <property type="entry name" value="Ribonuclease Inhibitor"/>
    <property type="match status" value="1"/>
</dbReference>
<dbReference type="GeneID" id="8849621"/>
<keyword evidence="1" id="KW-0732">Signal</keyword>
<dbReference type="PANTHER" id="PTHR24373">
    <property type="entry name" value="SLIT RELATED LEUCINE-RICH REPEAT NEURONAL PROTEIN"/>
    <property type="match status" value="1"/>
</dbReference>
<dbReference type="OrthoDB" id="7451790at2759"/>
<dbReference type="InParanoid" id="D2V4V9"/>
<dbReference type="RefSeq" id="XP_002680916.1">
    <property type="nucleotide sequence ID" value="XM_002680870.1"/>
</dbReference>
<sequence>METNEEEGGKTTSSEDYNSSSLIESKSGSALYDEDLSLDNVRTLVYITKTKSVIKTITNNEINIHKRSRNATRVKITNQSLIGRLTLDAYDIDARGKNSLRYKVIKYLIRNPTNVDNFNKQIADNTLNPLQKKLVFSIVSDRLLQLLSDDVLRKIANSHEVVRGRNNKDLTINLFRTFYFGNPREYVQINFDTQTIGQVSVTVNGESVNDYTRTLTKLSIPLRLPTQSLNPYFEKKQIEISFSGEQYQTTVYLISADMNKILSNLLKMELVGINGVRRDHSESLLSCKPVWNIDEHGTFRYYYEYFLEWSAAWDVCEENESLFEFLLQTNAFYVPLGAKTTKTTTSSASNKSLSERTPNTVQPQRNNNTTKSAVVTSQQPKVAKKTESKSSTPSKQQQEQEKQEVEINDTSSTLSENIDLNNDESDGLGEGFYSIKDMENDLKKERTQSTVVKKPTKITPKLVADKCLTEIPTDEDELYTSLFELKKLNLDRSNIHVIENLDLYGHLTHIYLQCNFITELSDEFRYLPHLVFLALFDNKIKRVENELADNHKLQYLDLSNNVIEYCDLENLPKSLIIFNIDQNPLVLEEDSVKEQLPNLVQYNMREYLNEEFVTEEKLPFDRSTLTKMRSSQSGMELLNKSATSDDSNDSVNEVHIENELQVQKHTRQEYSNANNEIVENYKKALMEEMERIKTEFSLKKDKLLGEIKERRENK</sequence>
<dbReference type="Proteomes" id="UP000006671">
    <property type="component" value="Unassembled WGS sequence"/>
</dbReference>
<reference evidence="3 4" key="1">
    <citation type="journal article" date="2010" name="Cell">
        <title>The genome of Naegleria gruberi illuminates early eukaryotic versatility.</title>
        <authorList>
            <person name="Fritz-Laylin L.K."/>
            <person name="Prochnik S.E."/>
            <person name="Ginger M.L."/>
            <person name="Dacks J.B."/>
            <person name="Carpenter M.L."/>
            <person name="Field M.C."/>
            <person name="Kuo A."/>
            <person name="Paredez A."/>
            <person name="Chapman J."/>
            <person name="Pham J."/>
            <person name="Shu S."/>
            <person name="Neupane R."/>
            <person name="Cipriano M."/>
            <person name="Mancuso J."/>
            <person name="Tu H."/>
            <person name="Salamov A."/>
            <person name="Lindquist E."/>
            <person name="Shapiro H."/>
            <person name="Lucas S."/>
            <person name="Grigoriev I.V."/>
            <person name="Cande W.Z."/>
            <person name="Fulton C."/>
            <person name="Rokhsar D.S."/>
            <person name="Dawson S.C."/>
        </authorList>
    </citation>
    <scope>NUCLEOTIDE SEQUENCE [LARGE SCALE GENOMIC DNA]</scope>
    <source>
        <strain evidence="3 4">NEG-M</strain>
    </source>
</reference>
<dbReference type="Pfam" id="PF13855">
    <property type="entry name" value="LRR_8"/>
    <property type="match status" value="1"/>
</dbReference>
<gene>
    <name evidence="3" type="ORF">NAEGRDRAFT_63924</name>
</gene>
<feature type="compositionally biased region" description="Polar residues" evidence="2">
    <location>
        <begin position="408"/>
        <end position="420"/>
    </location>
</feature>
<accession>D2V4V9</accession>
<dbReference type="PROSITE" id="PS51450">
    <property type="entry name" value="LRR"/>
    <property type="match status" value="1"/>
</dbReference>
<dbReference type="SUPFAM" id="SSF52075">
    <property type="entry name" value="Outer arm dynein light chain 1"/>
    <property type="match status" value="1"/>
</dbReference>
<dbReference type="KEGG" id="ngr:NAEGRDRAFT_63924"/>
<dbReference type="InterPro" id="IPR001611">
    <property type="entry name" value="Leu-rich_rpt"/>
</dbReference>
<organism evidence="4">
    <name type="scientific">Naegleria gruberi</name>
    <name type="common">Amoeba</name>
    <dbReference type="NCBI Taxonomy" id="5762"/>
    <lineage>
        <taxon>Eukaryota</taxon>
        <taxon>Discoba</taxon>
        <taxon>Heterolobosea</taxon>
        <taxon>Tetramitia</taxon>
        <taxon>Eutetramitia</taxon>
        <taxon>Vahlkampfiidae</taxon>
        <taxon>Naegleria</taxon>
    </lineage>
</organism>
<feature type="region of interest" description="Disordered" evidence="2">
    <location>
        <begin position="629"/>
        <end position="649"/>
    </location>
</feature>
<evidence type="ECO:0000313" key="3">
    <source>
        <dbReference type="EMBL" id="EFC48172.1"/>
    </source>
</evidence>
<dbReference type="EMBL" id="GG738852">
    <property type="protein sequence ID" value="EFC48172.1"/>
    <property type="molecule type" value="Genomic_DNA"/>
</dbReference>
<feature type="region of interest" description="Disordered" evidence="2">
    <location>
        <begin position="1"/>
        <end position="20"/>
    </location>
</feature>
<feature type="region of interest" description="Disordered" evidence="2">
    <location>
        <begin position="342"/>
        <end position="432"/>
    </location>
</feature>
<proteinExistence type="predicted"/>
<dbReference type="VEuPathDB" id="AmoebaDB:NAEGRDRAFT_63924"/>
<feature type="compositionally biased region" description="Polar residues" evidence="2">
    <location>
        <begin position="355"/>
        <end position="380"/>
    </location>
</feature>
<dbReference type="STRING" id="5762.D2V4V9"/>
<dbReference type="PANTHER" id="PTHR24373:SF275">
    <property type="entry name" value="TIR DOMAIN-CONTAINING PROTEIN"/>
    <property type="match status" value="1"/>
</dbReference>
<dbReference type="eggNOG" id="KOG0531">
    <property type="taxonomic scope" value="Eukaryota"/>
</dbReference>
<protein>
    <submittedName>
        <fullName evidence="3">Predicted protein</fullName>
    </submittedName>
</protein>
<name>D2V4V9_NAEGR</name>
<dbReference type="AlphaFoldDB" id="D2V4V9"/>
<dbReference type="InterPro" id="IPR032675">
    <property type="entry name" value="LRR_dom_sf"/>
</dbReference>
<evidence type="ECO:0000313" key="4">
    <source>
        <dbReference type="Proteomes" id="UP000006671"/>
    </source>
</evidence>
<keyword evidence="4" id="KW-1185">Reference proteome</keyword>